<dbReference type="Pfam" id="PF00685">
    <property type="entry name" value="Sulfotransfer_1"/>
    <property type="match status" value="2"/>
</dbReference>
<protein>
    <recommendedName>
        <fullName evidence="3">Sulfotransferase</fullName>
        <ecNumber evidence="3">2.8.2.-</ecNumber>
    </recommendedName>
</protein>
<feature type="domain" description="Sulfotransferase" evidence="4">
    <location>
        <begin position="25"/>
        <end position="127"/>
    </location>
</feature>
<keyword evidence="6" id="KW-1185">Reference proteome</keyword>
<dbReference type="Gene3D" id="3.40.50.300">
    <property type="entry name" value="P-loop containing nucleotide triphosphate hydrolases"/>
    <property type="match status" value="1"/>
</dbReference>
<dbReference type="GO" id="GO:0016740">
    <property type="term" value="F:transferase activity"/>
    <property type="evidence" value="ECO:0007669"/>
    <property type="project" value="UniProtKB-KW"/>
</dbReference>
<dbReference type="EC" id="2.8.2.-" evidence="3"/>
<accession>A0ABD3A4G8</accession>
<reference evidence="5 6" key="1">
    <citation type="submission" date="2024-11" db="EMBL/GenBank/DDBJ databases">
        <title>A near-complete genome assembly of Cinchona calisaya.</title>
        <authorList>
            <person name="Lian D.C."/>
            <person name="Zhao X.W."/>
            <person name="Wei L."/>
        </authorList>
    </citation>
    <scope>NUCLEOTIDE SEQUENCE [LARGE SCALE GENOMIC DNA]</scope>
    <source>
        <tissue evidence="5">Nenye</tissue>
    </source>
</reference>
<evidence type="ECO:0000259" key="4">
    <source>
        <dbReference type="Pfam" id="PF00685"/>
    </source>
</evidence>
<dbReference type="Proteomes" id="UP001630127">
    <property type="component" value="Unassembled WGS sequence"/>
</dbReference>
<dbReference type="PANTHER" id="PTHR11783">
    <property type="entry name" value="SULFOTRANSFERASE SULT"/>
    <property type="match status" value="1"/>
</dbReference>
<dbReference type="EMBL" id="JBJUIK010000005">
    <property type="protein sequence ID" value="KAL3526632.1"/>
    <property type="molecule type" value="Genomic_DNA"/>
</dbReference>
<dbReference type="InterPro" id="IPR027417">
    <property type="entry name" value="P-loop_NTPase"/>
</dbReference>
<comment type="caution">
    <text evidence="5">The sequence shown here is derived from an EMBL/GenBank/DDBJ whole genome shotgun (WGS) entry which is preliminary data.</text>
</comment>
<evidence type="ECO:0000313" key="6">
    <source>
        <dbReference type="Proteomes" id="UP001630127"/>
    </source>
</evidence>
<comment type="similarity">
    <text evidence="1 3">Belongs to the sulfotransferase 1 family.</text>
</comment>
<dbReference type="AlphaFoldDB" id="A0ABD3A4G8"/>
<feature type="domain" description="Sulfotransferase" evidence="4">
    <location>
        <begin position="128"/>
        <end position="252"/>
    </location>
</feature>
<dbReference type="SUPFAM" id="SSF52540">
    <property type="entry name" value="P-loop containing nucleoside triphosphate hydrolases"/>
    <property type="match status" value="1"/>
</dbReference>
<name>A0ABD3A4G8_9GENT</name>
<evidence type="ECO:0000313" key="5">
    <source>
        <dbReference type="EMBL" id="KAL3526632.1"/>
    </source>
</evidence>
<dbReference type="InterPro" id="IPR000863">
    <property type="entry name" value="Sulfotransferase_dom"/>
</dbReference>
<proteinExistence type="inferred from homology"/>
<organism evidence="5 6">
    <name type="scientific">Cinchona calisaya</name>
    <dbReference type="NCBI Taxonomy" id="153742"/>
    <lineage>
        <taxon>Eukaryota</taxon>
        <taxon>Viridiplantae</taxon>
        <taxon>Streptophyta</taxon>
        <taxon>Embryophyta</taxon>
        <taxon>Tracheophyta</taxon>
        <taxon>Spermatophyta</taxon>
        <taxon>Magnoliopsida</taxon>
        <taxon>eudicotyledons</taxon>
        <taxon>Gunneridae</taxon>
        <taxon>Pentapetalae</taxon>
        <taxon>asterids</taxon>
        <taxon>lamiids</taxon>
        <taxon>Gentianales</taxon>
        <taxon>Rubiaceae</taxon>
        <taxon>Cinchonoideae</taxon>
        <taxon>Cinchoneae</taxon>
        <taxon>Cinchona</taxon>
    </lineage>
</organism>
<evidence type="ECO:0000256" key="1">
    <source>
        <dbReference type="ARBA" id="ARBA00005771"/>
    </source>
</evidence>
<gene>
    <name evidence="5" type="ORF">ACH5RR_011288</name>
</gene>
<keyword evidence="2 3" id="KW-0808">Transferase</keyword>
<evidence type="ECO:0000256" key="2">
    <source>
        <dbReference type="ARBA" id="ARBA00022679"/>
    </source>
</evidence>
<sequence>MGGFWYRLPWLQATIVAQSGFLAQDDDVLLASPTKVGSTWLKALIPCILANNNDDPLLENHPNDLMPCLEFEVFNTNSNYNASNMTSSTRLFRTHIPYLVLSESIKKSGCKIVYITRDPKDVFVSLWGVNNFGPFHDHVLGYWKESLERPEKILFLRYEEMKRDPRKEVTKLASFLGRPFTNVDEVDKVLGRCSFERLKSLEVNKNGTESWSGIPKSAYFRRGVVGDWENHFTQEMKERLDEITRNKFGGSGLETLQKYLVIN</sequence>
<evidence type="ECO:0000256" key="3">
    <source>
        <dbReference type="RuleBase" id="RU361155"/>
    </source>
</evidence>